<keyword evidence="19" id="KW-1185">Reference proteome</keyword>
<dbReference type="InterPro" id="IPR046458">
    <property type="entry name" value="PMI_typeI_hel"/>
</dbReference>
<accession>A0A8H8QN44</accession>
<evidence type="ECO:0000256" key="6">
    <source>
        <dbReference type="ARBA" id="ARBA00018236"/>
    </source>
</evidence>
<feature type="compositionally biased region" description="Pro residues" evidence="13">
    <location>
        <begin position="322"/>
        <end position="332"/>
    </location>
</feature>
<reference evidence="18" key="1">
    <citation type="submission" date="2018-08" db="EMBL/GenBank/DDBJ databases">
        <authorList>
            <person name="Guldener U."/>
        </authorList>
    </citation>
    <scope>NUCLEOTIDE SEQUENCE</scope>
    <source>
        <strain evidence="18">UB2</strain>
    </source>
</reference>
<feature type="region of interest" description="Disordered" evidence="13">
    <location>
        <begin position="280"/>
        <end position="304"/>
    </location>
</feature>
<dbReference type="CDD" id="cd07011">
    <property type="entry name" value="cupin_PMI_type_I_N"/>
    <property type="match status" value="1"/>
</dbReference>
<dbReference type="AlphaFoldDB" id="A0A8H8QN44"/>
<dbReference type="Gene3D" id="2.60.120.10">
    <property type="entry name" value="Jelly Rolls"/>
    <property type="match status" value="2"/>
</dbReference>
<evidence type="ECO:0000256" key="8">
    <source>
        <dbReference type="ARBA" id="ARBA00022833"/>
    </source>
</evidence>
<evidence type="ECO:0000256" key="5">
    <source>
        <dbReference type="ARBA" id="ARBA00011956"/>
    </source>
</evidence>
<evidence type="ECO:0000256" key="1">
    <source>
        <dbReference type="ARBA" id="ARBA00000757"/>
    </source>
</evidence>
<dbReference type="PROSITE" id="PS00965">
    <property type="entry name" value="PMI_I_1"/>
    <property type="match status" value="1"/>
</dbReference>
<keyword evidence="7" id="KW-0479">Metal-binding</keyword>
<feature type="transmembrane region" description="Helical" evidence="14">
    <location>
        <begin position="224"/>
        <end position="243"/>
    </location>
</feature>
<dbReference type="UniPathway" id="UPA00126">
    <property type="reaction ID" value="UER00423"/>
</dbReference>
<sequence length="919" mass="101574">MSSSTTAHTSVTGATSSPLATLSPHDPNLFSLISSIFEPNFLILVSYLLVNLCLAFRVIRIATRQYRQLKLTLSESGEIDAVEQLVDADSGVMEAHESLFKHKKRRKNDRSATPVADALIRLAAWAAKTNAVRAKCILALLAMLPPPPPPFSMKQLDQMIPALHLRVLRISQWLASLSLFKEAWMEVIKDNTSWWWSGEICIITVAAWALFLRREAERIRMPHVWTVMALGQLVAISFAFNLFNLDIIYRLDTKDLLASRCNQVHKSKRRVIEPYKEVDFEDSDRSSSDSGSSSVSDPHAGHRPGYQVALRTCDLQRVDSRPPSPPRPPSSLPPTQSRSPDPDVPSVVTFSTSYIVKKTSLPPRPTMMDKVAMVLAKVVPERFGLPLHPAQSSISSDHVCVAISAMFFVLIESGLWIWKAAVATPSAYLAADNSDEEYDNFDNTHSKASPSTISLVDDNSKLIETQARVVVALLLLSPLLGGSATIDTINIDTMWKIFQLIPGVQSYDWGIKGASASRVAQFASATRQLNFTAEENRPYAELWMGTHPSLPSKVVLRVTEEYEVLSEYLAKHPELVGKKVTEKFSDEKKGCLPFLFKVLSVGKALSIQAHPDKELGKRLHGERPDVYKDPNHKPEMAIALTAFRGFCGFRPLSEIIAYIKSVPQFAELVQLSDEDLDKAANVTEEGEVKRVLKTIFGNLMNSSPSSYEPLAEQLAERYRAGKADAGVGEEERNLVLKLAEEFPRDVGIFCTFLLNISTLQPGEALFLQANEPHAYLEGEILECMASSDNVVRAGLTPKLRDTETLISMCTYQSGSDRGRLEPVQWNKATAKGEGEALLYDPPIEEFSVVTMDVRGKMRNEAVDGPSILLVLEGEVVAVEEEGEEERLRLKKGQLAFVGAGVAVEICGDGAKLARAFVEV</sequence>
<feature type="compositionally biased region" description="Low complexity" evidence="13">
    <location>
        <begin position="288"/>
        <end position="297"/>
    </location>
</feature>
<evidence type="ECO:0000256" key="7">
    <source>
        <dbReference type="ARBA" id="ARBA00022723"/>
    </source>
</evidence>
<dbReference type="Pfam" id="PF20511">
    <property type="entry name" value="PMI_typeI_cat"/>
    <property type="match status" value="1"/>
</dbReference>
<evidence type="ECO:0000259" key="17">
    <source>
        <dbReference type="Pfam" id="PF20512"/>
    </source>
</evidence>
<dbReference type="GO" id="GO:0009298">
    <property type="term" value="P:GDP-mannose biosynthetic process"/>
    <property type="evidence" value="ECO:0007669"/>
    <property type="project" value="UniProtKB-UniPathway"/>
</dbReference>
<evidence type="ECO:0000256" key="12">
    <source>
        <dbReference type="RuleBase" id="RU004248"/>
    </source>
</evidence>
<comment type="similarity">
    <text evidence="4 11">Belongs to the mannose-6-phosphate isomerase type 1 family.</text>
</comment>
<dbReference type="EC" id="5.3.1.8" evidence="5 10"/>
<dbReference type="GO" id="GO:0005829">
    <property type="term" value="C:cytosol"/>
    <property type="evidence" value="ECO:0007669"/>
    <property type="project" value="TreeGrafter"/>
</dbReference>
<dbReference type="PANTHER" id="PTHR10309">
    <property type="entry name" value="MANNOSE-6-PHOSPHATE ISOMERASE"/>
    <property type="match status" value="1"/>
</dbReference>
<name>A0A8H8QN44_9BASI</name>
<dbReference type="InterPro" id="IPR046457">
    <property type="entry name" value="PMI_typeI_cat"/>
</dbReference>
<keyword evidence="14" id="KW-0472">Membrane</keyword>
<protein>
    <recommendedName>
        <fullName evidence="6 10">Mannose-6-phosphate isomerase</fullName>
        <ecNumber evidence="5 10">5.3.1.8</ecNumber>
    </recommendedName>
</protein>
<dbReference type="Pfam" id="PF01238">
    <property type="entry name" value="PMI_typeI_C"/>
    <property type="match status" value="1"/>
</dbReference>
<feature type="transmembrane region" description="Helical" evidence="14">
    <location>
        <begin position="193"/>
        <end position="212"/>
    </location>
</feature>
<feature type="domain" description="Phosphomannose isomerase type I C-terminal" evidence="15">
    <location>
        <begin position="836"/>
        <end position="874"/>
    </location>
</feature>
<evidence type="ECO:0000256" key="11">
    <source>
        <dbReference type="RuleBase" id="RU004189"/>
    </source>
</evidence>
<feature type="transmembrane region" description="Helical" evidence="14">
    <location>
        <begin position="41"/>
        <end position="59"/>
    </location>
</feature>
<evidence type="ECO:0000313" key="18">
    <source>
        <dbReference type="EMBL" id="SYW80334.1"/>
    </source>
</evidence>
<dbReference type="InterPro" id="IPR011051">
    <property type="entry name" value="RmlC_Cupin_sf"/>
</dbReference>
<keyword evidence="14" id="KW-0812">Transmembrane</keyword>
<evidence type="ECO:0000256" key="13">
    <source>
        <dbReference type="SAM" id="MobiDB-lite"/>
    </source>
</evidence>
<dbReference type="InterPro" id="IPR016305">
    <property type="entry name" value="Mannose-6-P_Isomerase"/>
</dbReference>
<evidence type="ECO:0000256" key="14">
    <source>
        <dbReference type="SAM" id="Phobius"/>
    </source>
</evidence>
<dbReference type="InterPro" id="IPR014710">
    <property type="entry name" value="RmlC-like_jellyroll"/>
</dbReference>
<organism evidence="18 19">
    <name type="scientific">Ustilago bromivora</name>
    <dbReference type="NCBI Taxonomy" id="307758"/>
    <lineage>
        <taxon>Eukaryota</taxon>
        <taxon>Fungi</taxon>
        <taxon>Dikarya</taxon>
        <taxon>Basidiomycota</taxon>
        <taxon>Ustilaginomycotina</taxon>
        <taxon>Ustilaginomycetes</taxon>
        <taxon>Ustilaginales</taxon>
        <taxon>Ustilaginaceae</taxon>
        <taxon>Ustilago</taxon>
    </lineage>
</organism>
<dbReference type="NCBIfam" id="TIGR00218">
    <property type="entry name" value="manA"/>
    <property type="match status" value="1"/>
</dbReference>
<dbReference type="EMBL" id="ULHB01000070">
    <property type="protein sequence ID" value="SYW80334.1"/>
    <property type="molecule type" value="Genomic_DNA"/>
</dbReference>
<evidence type="ECO:0000259" key="15">
    <source>
        <dbReference type="Pfam" id="PF01238"/>
    </source>
</evidence>
<feature type="domain" description="Phosphomannose isomerase type I helical insertion" evidence="17">
    <location>
        <begin position="674"/>
        <end position="754"/>
    </location>
</feature>
<evidence type="ECO:0000256" key="2">
    <source>
        <dbReference type="ARBA" id="ARBA00002564"/>
    </source>
</evidence>
<dbReference type="InterPro" id="IPR001250">
    <property type="entry name" value="Man6P_Isoase-1"/>
</dbReference>
<keyword evidence="9 10" id="KW-0413">Isomerase</keyword>
<evidence type="ECO:0000313" key="19">
    <source>
        <dbReference type="Proteomes" id="UP000658997"/>
    </source>
</evidence>
<dbReference type="PRINTS" id="PR00714">
    <property type="entry name" value="MAN6PISMRASE"/>
</dbReference>
<dbReference type="PANTHER" id="PTHR10309:SF0">
    <property type="entry name" value="MANNOSE-6-PHOSPHATE ISOMERASE"/>
    <property type="match status" value="1"/>
</dbReference>
<evidence type="ECO:0000256" key="3">
    <source>
        <dbReference type="ARBA" id="ARBA00004666"/>
    </source>
</evidence>
<evidence type="ECO:0000256" key="10">
    <source>
        <dbReference type="RuleBase" id="RU000611"/>
    </source>
</evidence>
<dbReference type="SUPFAM" id="SSF51182">
    <property type="entry name" value="RmlC-like cupins"/>
    <property type="match status" value="1"/>
</dbReference>
<dbReference type="Pfam" id="PF20512">
    <property type="entry name" value="PMI_typeI_hel"/>
    <property type="match status" value="1"/>
</dbReference>
<comment type="function">
    <text evidence="2">Involved in the synthesis of the GDP-mannose and dolichol-phosphate-mannose required for a number of critical mannosyl transfer reactions.</text>
</comment>
<feature type="domain" description="Phosphomannose isomerase type I catalytic" evidence="16">
    <location>
        <begin position="497"/>
        <end position="652"/>
    </location>
</feature>
<dbReference type="Gene3D" id="1.10.441.10">
    <property type="entry name" value="Phosphomannose Isomerase, domain 2"/>
    <property type="match status" value="1"/>
</dbReference>
<feature type="region of interest" description="Disordered" evidence="13">
    <location>
        <begin position="317"/>
        <end position="344"/>
    </location>
</feature>
<dbReference type="InterPro" id="IPR046456">
    <property type="entry name" value="PMI_typeI_C"/>
</dbReference>
<keyword evidence="8 10" id="KW-0862">Zinc</keyword>
<evidence type="ECO:0000259" key="16">
    <source>
        <dbReference type="Pfam" id="PF20511"/>
    </source>
</evidence>
<comment type="pathway">
    <text evidence="3 12">Nucleotide-sugar biosynthesis; GDP-alpha-D-mannose biosynthesis; alpha-D-mannose 1-phosphate from D-fructose 6-phosphate: step 1/2.</text>
</comment>
<gene>
    <name evidence="18" type="ORF">UBRO2_03602</name>
</gene>
<comment type="caution">
    <text evidence="18">The sequence shown here is derived from an EMBL/GenBank/DDBJ whole genome shotgun (WGS) entry which is preliminary data.</text>
</comment>
<dbReference type="GO" id="GO:0008270">
    <property type="term" value="F:zinc ion binding"/>
    <property type="evidence" value="ECO:0007669"/>
    <property type="project" value="InterPro"/>
</dbReference>
<dbReference type="PROSITE" id="PS00966">
    <property type="entry name" value="PMI_I_2"/>
    <property type="match status" value="1"/>
</dbReference>
<evidence type="ECO:0000256" key="4">
    <source>
        <dbReference type="ARBA" id="ARBA00010772"/>
    </source>
</evidence>
<comment type="cofactor">
    <cofactor evidence="10">
        <name>Zn(2+)</name>
        <dbReference type="ChEBI" id="CHEBI:29105"/>
    </cofactor>
    <text evidence="10">Binds 1 zinc ion per subunit.</text>
</comment>
<evidence type="ECO:0000256" key="9">
    <source>
        <dbReference type="ARBA" id="ARBA00023235"/>
    </source>
</evidence>
<dbReference type="GO" id="GO:0004476">
    <property type="term" value="F:mannose-6-phosphate isomerase activity"/>
    <property type="evidence" value="ECO:0007669"/>
    <property type="project" value="UniProtKB-EC"/>
</dbReference>
<dbReference type="GO" id="GO:0005975">
    <property type="term" value="P:carbohydrate metabolic process"/>
    <property type="evidence" value="ECO:0007669"/>
    <property type="project" value="InterPro"/>
</dbReference>
<keyword evidence="14" id="KW-1133">Transmembrane helix</keyword>
<proteinExistence type="inferred from homology"/>
<dbReference type="Proteomes" id="UP000658997">
    <property type="component" value="Unassembled WGS sequence"/>
</dbReference>
<comment type="catalytic activity">
    <reaction evidence="1 10">
        <text>D-mannose 6-phosphate = D-fructose 6-phosphate</text>
        <dbReference type="Rhea" id="RHEA:12356"/>
        <dbReference type="ChEBI" id="CHEBI:58735"/>
        <dbReference type="ChEBI" id="CHEBI:61527"/>
        <dbReference type="EC" id="5.3.1.8"/>
    </reaction>
</comment>
<dbReference type="InterPro" id="IPR018050">
    <property type="entry name" value="Pmannose_isomerase-type1_CS"/>
</dbReference>